<protein>
    <submittedName>
        <fullName evidence="1">Uncharacterized protein</fullName>
    </submittedName>
</protein>
<dbReference type="EMBL" id="OZ037944">
    <property type="protein sequence ID" value="CAL1696919.1"/>
    <property type="molecule type" value="Genomic_DNA"/>
</dbReference>
<name>A0ABP1CQ78_9APHY</name>
<reference evidence="2" key="1">
    <citation type="submission" date="2024-04" db="EMBL/GenBank/DDBJ databases">
        <authorList>
            <person name="Shaw F."/>
            <person name="Minotto A."/>
        </authorList>
    </citation>
    <scope>NUCLEOTIDE SEQUENCE [LARGE SCALE GENOMIC DNA]</scope>
</reference>
<proteinExistence type="predicted"/>
<keyword evidence="2" id="KW-1185">Reference proteome</keyword>
<sequence>MSLTDKTFTIYTSTSQPRKVLRNPTQIVLTVTPRSQKDLFVSQTPVAWKVLEFSPRSDTPRTITWNADPAFSVIGGGGQSIAVPVGNSSVLRSQGGGVWWDSTQGRRGQIMARNETPIPQSFSLGSVDEDDEFSAFVRFPPTPPGGAISIDPAIMLQAYTVTGYKEGQSLSQVDSNSFIFRKYDGSPLPVDLSTLQNGTSFLLSSEPSGRLVLE</sequence>
<evidence type="ECO:0000313" key="1">
    <source>
        <dbReference type="EMBL" id="CAL1696919.1"/>
    </source>
</evidence>
<gene>
    <name evidence="1" type="ORF">GFSPODELE1_LOCUS1405</name>
</gene>
<organism evidence="1 2">
    <name type="scientific">Somion occarium</name>
    <dbReference type="NCBI Taxonomy" id="3059160"/>
    <lineage>
        <taxon>Eukaryota</taxon>
        <taxon>Fungi</taxon>
        <taxon>Dikarya</taxon>
        <taxon>Basidiomycota</taxon>
        <taxon>Agaricomycotina</taxon>
        <taxon>Agaricomycetes</taxon>
        <taxon>Polyporales</taxon>
        <taxon>Cerrenaceae</taxon>
        <taxon>Somion</taxon>
    </lineage>
</organism>
<dbReference type="Proteomes" id="UP001497453">
    <property type="component" value="Chromosome 1"/>
</dbReference>
<evidence type="ECO:0000313" key="2">
    <source>
        <dbReference type="Proteomes" id="UP001497453"/>
    </source>
</evidence>
<accession>A0ABP1CQ78</accession>